<feature type="transmembrane region" description="Helical" evidence="1">
    <location>
        <begin position="211"/>
        <end position="228"/>
    </location>
</feature>
<keyword evidence="1" id="KW-0812">Transmembrane</keyword>
<keyword evidence="1" id="KW-0472">Membrane</keyword>
<dbReference type="KEGG" id="spzr:G5C33_17335"/>
<reference evidence="3 4" key="1">
    <citation type="submission" date="2020-02" db="EMBL/GenBank/DDBJ databases">
        <authorList>
            <person name="Zheng R.K."/>
            <person name="Sun C.M."/>
        </authorList>
    </citation>
    <scope>NUCLEOTIDE SEQUENCE [LARGE SCALE GENOMIC DNA]</scope>
    <source>
        <strain evidence="4">zrk23</strain>
    </source>
</reference>
<keyword evidence="3" id="KW-0808">Transferase</keyword>
<evidence type="ECO:0000256" key="1">
    <source>
        <dbReference type="SAM" id="Phobius"/>
    </source>
</evidence>
<sequence length="395" mass="45320">MERHYGMDWLRIAAFGLLILYHTGMVFVHWGFHVKTAQPQEWLAIPMLATNAWRLALLFVVSGYASRALYMRSPRPLRFAGNRTWRLLIPTIFAMIVVIPAQPWVELVTKYGYAHSFLWFWQNDYFRWTEIHGIHVPTWQHLWFVVYLWVYTLALSAVLAVRRGGATIQRWFDRGMTGGGLLALPIAWLLFVRMVLVPGQEETHDLFTDPVSHLVYPAMFVFGFLLAGSKPVMAAIARQWKLAALLGLAGYCAAAGVEWTWPGETVAADWAYRLFRFARPFQEWGTIIALIGIAERFWNRDHRWRRTLNEAVFPFYIIHQTAIVMVEYWLLPFGLPWFVEFAIVIVATVASCWAFYAIGRTIPPLRPLVGLKLRLASPSRSANRPPAVDSGVPSA</sequence>
<dbReference type="AlphaFoldDB" id="A0A6G6Y8V9"/>
<protein>
    <submittedName>
        <fullName evidence="3">Acyltransferase family protein</fullName>
    </submittedName>
</protein>
<evidence type="ECO:0000259" key="2">
    <source>
        <dbReference type="Pfam" id="PF01757"/>
    </source>
</evidence>
<dbReference type="EMBL" id="CP049109">
    <property type="protein sequence ID" value="QIG81374.1"/>
    <property type="molecule type" value="Genomic_DNA"/>
</dbReference>
<proteinExistence type="predicted"/>
<dbReference type="InterPro" id="IPR002656">
    <property type="entry name" value="Acyl_transf_3_dom"/>
</dbReference>
<feature type="transmembrane region" description="Helical" evidence="1">
    <location>
        <begin position="240"/>
        <end position="261"/>
    </location>
</feature>
<evidence type="ECO:0000313" key="3">
    <source>
        <dbReference type="EMBL" id="QIG81374.1"/>
    </source>
</evidence>
<name>A0A6G6Y8V9_9SPHN</name>
<dbReference type="RefSeq" id="WP_165328300.1">
    <property type="nucleotide sequence ID" value="NZ_CP049109.1"/>
</dbReference>
<gene>
    <name evidence="3" type="ORF">G5C33_17335</name>
</gene>
<dbReference type="InterPro" id="IPR050623">
    <property type="entry name" value="Glucan_succinyl_AcylTrfase"/>
</dbReference>
<dbReference type="PANTHER" id="PTHR36927:SF3">
    <property type="entry name" value="GLUCANS BIOSYNTHESIS PROTEIN C"/>
    <property type="match status" value="1"/>
</dbReference>
<feature type="transmembrane region" description="Helical" evidence="1">
    <location>
        <begin position="281"/>
        <end position="299"/>
    </location>
</feature>
<dbReference type="Pfam" id="PF01757">
    <property type="entry name" value="Acyl_transf_3"/>
    <property type="match status" value="1"/>
</dbReference>
<organism evidence="3 4">
    <name type="scientific">Stakelama tenebrarum</name>
    <dbReference type="NCBI Taxonomy" id="2711215"/>
    <lineage>
        <taxon>Bacteria</taxon>
        <taxon>Pseudomonadati</taxon>
        <taxon>Pseudomonadota</taxon>
        <taxon>Alphaproteobacteria</taxon>
        <taxon>Sphingomonadales</taxon>
        <taxon>Sphingomonadaceae</taxon>
        <taxon>Stakelama</taxon>
    </lineage>
</organism>
<feature type="transmembrane region" description="Helical" evidence="1">
    <location>
        <begin position="337"/>
        <end position="358"/>
    </location>
</feature>
<dbReference type="GO" id="GO:0016747">
    <property type="term" value="F:acyltransferase activity, transferring groups other than amino-acyl groups"/>
    <property type="evidence" value="ECO:0007669"/>
    <property type="project" value="InterPro"/>
</dbReference>
<keyword evidence="1" id="KW-1133">Transmembrane helix</keyword>
<evidence type="ECO:0000313" key="4">
    <source>
        <dbReference type="Proteomes" id="UP000501568"/>
    </source>
</evidence>
<keyword evidence="3" id="KW-0012">Acyltransferase</keyword>
<feature type="domain" description="Acyltransferase 3" evidence="2">
    <location>
        <begin position="5"/>
        <end position="356"/>
    </location>
</feature>
<feature type="transmembrane region" description="Helical" evidence="1">
    <location>
        <begin position="87"/>
        <end position="105"/>
    </location>
</feature>
<feature type="transmembrane region" description="Helical" evidence="1">
    <location>
        <begin position="311"/>
        <end position="331"/>
    </location>
</feature>
<feature type="transmembrane region" description="Helical" evidence="1">
    <location>
        <begin position="142"/>
        <end position="161"/>
    </location>
</feature>
<dbReference type="PANTHER" id="PTHR36927">
    <property type="entry name" value="BLR4337 PROTEIN"/>
    <property type="match status" value="1"/>
</dbReference>
<accession>A0A6G6Y8V9</accession>
<dbReference type="Proteomes" id="UP000501568">
    <property type="component" value="Chromosome"/>
</dbReference>
<feature type="transmembrane region" description="Helical" evidence="1">
    <location>
        <begin position="12"/>
        <end position="32"/>
    </location>
</feature>
<feature type="transmembrane region" description="Helical" evidence="1">
    <location>
        <begin position="181"/>
        <end position="199"/>
    </location>
</feature>
<feature type="transmembrane region" description="Helical" evidence="1">
    <location>
        <begin position="44"/>
        <end position="66"/>
    </location>
</feature>
<keyword evidence="4" id="KW-1185">Reference proteome</keyword>